<keyword evidence="4 8" id="KW-0547">Nucleotide-binding</keyword>
<comment type="catalytic activity">
    <reaction evidence="8">
        <text>3'-dephospho-CoA + ATP = ADP + CoA + H(+)</text>
        <dbReference type="Rhea" id="RHEA:18245"/>
        <dbReference type="ChEBI" id="CHEBI:15378"/>
        <dbReference type="ChEBI" id="CHEBI:30616"/>
        <dbReference type="ChEBI" id="CHEBI:57287"/>
        <dbReference type="ChEBI" id="CHEBI:57328"/>
        <dbReference type="ChEBI" id="CHEBI:456216"/>
        <dbReference type="EC" id="2.7.1.24"/>
    </reaction>
</comment>
<evidence type="ECO:0000256" key="7">
    <source>
        <dbReference type="ARBA" id="ARBA00022993"/>
    </source>
</evidence>
<evidence type="ECO:0000256" key="9">
    <source>
        <dbReference type="NCBIfam" id="TIGR00152"/>
    </source>
</evidence>
<dbReference type="SUPFAM" id="SSF52540">
    <property type="entry name" value="P-loop containing nucleoside triphosphate hydrolases"/>
    <property type="match status" value="1"/>
</dbReference>
<proteinExistence type="inferred from homology"/>
<gene>
    <name evidence="8" type="primary">coaE</name>
    <name evidence="10" type="ORF">HYG86_13325</name>
</gene>
<evidence type="ECO:0000256" key="4">
    <source>
        <dbReference type="ARBA" id="ARBA00022741"/>
    </source>
</evidence>
<dbReference type="GO" id="GO:0004140">
    <property type="term" value="F:dephospho-CoA kinase activity"/>
    <property type="evidence" value="ECO:0007669"/>
    <property type="project" value="UniProtKB-UniRule"/>
</dbReference>
<dbReference type="GO" id="GO:0005737">
    <property type="term" value="C:cytoplasm"/>
    <property type="evidence" value="ECO:0007669"/>
    <property type="project" value="UniProtKB-SubCell"/>
</dbReference>
<dbReference type="CDD" id="cd02022">
    <property type="entry name" value="DPCK"/>
    <property type="match status" value="1"/>
</dbReference>
<dbReference type="EMBL" id="CP058559">
    <property type="protein sequence ID" value="QNO15688.1"/>
    <property type="molecule type" value="Genomic_DNA"/>
</dbReference>
<dbReference type="NCBIfam" id="TIGR00152">
    <property type="entry name" value="dephospho-CoA kinase"/>
    <property type="match status" value="1"/>
</dbReference>
<evidence type="ECO:0000256" key="3">
    <source>
        <dbReference type="ARBA" id="ARBA00022679"/>
    </source>
</evidence>
<dbReference type="Proteomes" id="UP000516160">
    <property type="component" value="Chromosome"/>
</dbReference>
<name>A0A7G9WAH6_ALKCA</name>
<dbReference type="GO" id="GO:0005524">
    <property type="term" value="F:ATP binding"/>
    <property type="evidence" value="ECO:0007669"/>
    <property type="project" value="UniProtKB-UniRule"/>
</dbReference>
<dbReference type="FunFam" id="3.40.50.300:FF:000991">
    <property type="entry name" value="Dephospho-CoA kinase"/>
    <property type="match status" value="1"/>
</dbReference>
<dbReference type="PANTHER" id="PTHR10695">
    <property type="entry name" value="DEPHOSPHO-COA KINASE-RELATED"/>
    <property type="match status" value="1"/>
</dbReference>
<evidence type="ECO:0000256" key="2">
    <source>
        <dbReference type="ARBA" id="ARBA00022490"/>
    </source>
</evidence>
<reference evidence="10 11" key="1">
    <citation type="submission" date="2020-07" db="EMBL/GenBank/DDBJ databases">
        <title>Alkalicella. sp. LB2 genome.</title>
        <authorList>
            <person name="Postec A."/>
            <person name="Quemeneur M."/>
        </authorList>
    </citation>
    <scope>NUCLEOTIDE SEQUENCE [LARGE SCALE GENOMIC DNA]</scope>
    <source>
        <strain evidence="10 11">LB2</strain>
    </source>
</reference>
<dbReference type="KEGG" id="acae:HYG86_13325"/>
<keyword evidence="6 8" id="KW-0067">ATP-binding</keyword>
<keyword evidence="3 8" id="KW-0808">Transferase</keyword>
<accession>A0A7G9WAH6</accession>
<dbReference type="Gene3D" id="3.40.50.300">
    <property type="entry name" value="P-loop containing nucleotide triphosphate hydrolases"/>
    <property type="match status" value="1"/>
</dbReference>
<comment type="subcellular location">
    <subcellularLocation>
        <location evidence="8">Cytoplasm</location>
    </subcellularLocation>
</comment>
<comment type="pathway">
    <text evidence="8">Cofactor biosynthesis; coenzyme A biosynthesis; CoA from (R)-pantothenate: step 5/5.</text>
</comment>
<dbReference type="PROSITE" id="PS51219">
    <property type="entry name" value="DPCK"/>
    <property type="match status" value="1"/>
</dbReference>
<dbReference type="PANTHER" id="PTHR10695:SF46">
    <property type="entry name" value="BIFUNCTIONAL COENZYME A SYNTHASE-RELATED"/>
    <property type="match status" value="1"/>
</dbReference>
<evidence type="ECO:0000256" key="6">
    <source>
        <dbReference type="ARBA" id="ARBA00022840"/>
    </source>
</evidence>
<evidence type="ECO:0000313" key="11">
    <source>
        <dbReference type="Proteomes" id="UP000516160"/>
    </source>
</evidence>
<dbReference type="RefSeq" id="WP_213166096.1">
    <property type="nucleotide sequence ID" value="NZ_CP058559.1"/>
</dbReference>
<dbReference type="Pfam" id="PF01121">
    <property type="entry name" value="CoaE"/>
    <property type="match status" value="1"/>
</dbReference>
<sequence>MIKIGLTGGIASGKSTISKILKGLGAKIIDADIEAKAALKPNAEPWQLLIKEFGKEILKNDQSIDRRKLGNMVFGDKQKLNKLNSIVHPFVIERIKGKIAYMEQKGDIKAVVLDAPLLIETNLHNLVDEVWVVDVDTKTQISRLIKRDKYNEEQAKNRLKAQLSQEERLKYATAVIDNTGGRRHTREQVTKLWNNRVEELN</sequence>
<evidence type="ECO:0000256" key="1">
    <source>
        <dbReference type="ARBA" id="ARBA00009018"/>
    </source>
</evidence>
<dbReference type="AlphaFoldDB" id="A0A7G9WAH6"/>
<evidence type="ECO:0000313" key="10">
    <source>
        <dbReference type="EMBL" id="QNO15688.1"/>
    </source>
</evidence>
<feature type="binding site" evidence="8">
    <location>
        <begin position="11"/>
        <end position="16"/>
    </location>
    <ligand>
        <name>ATP</name>
        <dbReference type="ChEBI" id="CHEBI:30616"/>
    </ligand>
</feature>
<comment type="similarity">
    <text evidence="1 8">Belongs to the CoaE family.</text>
</comment>
<dbReference type="EC" id="2.7.1.24" evidence="8 9"/>
<protein>
    <recommendedName>
        <fullName evidence="8 9">Dephospho-CoA kinase</fullName>
        <ecNumber evidence="8 9">2.7.1.24</ecNumber>
    </recommendedName>
    <alternativeName>
        <fullName evidence="8">Dephosphocoenzyme A kinase</fullName>
    </alternativeName>
</protein>
<keyword evidence="2 8" id="KW-0963">Cytoplasm</keyword>
<dbReference type="GO" id="GO:0015937">
    <property type="term" value="P:coenzyme A biosynthetic process"/>
    <property type="evidence" value="ECO:0007669"/>
    <property type="project" value="UniProtKB-UniRule"/>
</dbReference>
<keyword evidence="7 8" id="KW-0173">Coenzyme A biosynthesis</keyword>
<dbReference type="HAMAP" id="MF_00376">
    <property type="entry name" value="Dephospho_CoA_kinase"/>
    <property type="match status" value="1"/>
</dbReference>
<keyword evidence="11" id="KW-1185">Reference proteome</keyword>
<comment type="function">
    <text evidence="8">Catalyzes the phosphorylation of the 3'-hydroxyl group of dephosphocoenzyme A to form coenzyme A.</text>
</comment>
<dbReference type="UniPathway" id="UPA00241">
    <property type="reaction ID" value="UER00356"/>
</dbReference>
<organism evidence="10 11">
    <name type="scientific">Alkalicella caledoniensis</name>
    <dbReference type="NCBI Taxonomy" id="2731377"/>
    <lineage>
        <taxon>Bacteria</taxon>
        <taxon>Bacillati</taxon>
        <taxon>Bacillota</taxon>
        <taxon>Clostridia</taxon>
        <taxon>Eubacteriales</taxon>
        <taxon>Proteinivoracaceae</taxon>
        <taxon>Alkalicella</taxon>
    </lineage>
</organism>
<keyword evidence="5 8" id="KW-0418">Kinase</keyword>
<dbReference type="InterPro" id="IPR027417">
    <property type="entry name" value="P-loop_NTPase"/>
</dbReference>
<evidence type="ECO:0000256" key="8">
    <source>
        <dbReference type="HAMAP-Rule" id="MF_00376"/>
    </source>
</evidence>
<evidence type="ECO:0000256" key="5">
    <source>
        <dbReference type="ARBA" id="ARBA00022777"/>
    </source>
</evidence>
<dbReference type="InterPro" id="IPR001977">
    <property type="entry name" value="Depp_CoAkinase"/>
</dbReference>